<keyword evidence="3" id="KW-0560">Oxidoreductase</keyword>
<feature type="domain" description="Digeranylgeranylglycerophospholipid reductase catalytic" evidence="2">
    <location>
        <begin position="188"/>
        <end position="233"/>
    </location>
</feature>
<dbReference type="PATRIC" id="fig|1434109.4.peg.4067"/>
<reference evidence="3 4" key="1">
    <citation type="submission" date="2014-07" db="EMBL/GenBank/DDBJ databases">
        <title>Methanogenic archaea and the global carbon cycle.</title>
        <authorList>
            <person name="Henriksen J.R."/>
            <person name="Luke J."/>
            <person name="Reinhart S."/>
            <person name="Benedict M.N."/>
            <person name="Youngblut N.D."/>
            <person name="Metcalf M.E."/>
            <person name="Whitaker R.J."/>
            <person name="Metcalf W.W."/>
        </authorList>
    </citation>
    <scope>NUCLEOTIDE SEQUENCE [LARGE SCALE GENOMIC DNA]</scope>
    <source>
        <strain evidence="3 4">Wiesmoor</strain>
    </source>
</reference>
<accession>A0A0E3QPF6</accession>
<evidence type="ECO:0000313" key="3">
    <source>
        <dbReference type="EMBL" id="AKB52382.1"/>
    </source>
</evidence>
<proteinExistence type="predicted"/>
<dbReference type="Gene3D" id="3.50.50.60">
    <property type="entry name" value="FAD/NAD(P)-binding domain"/>
    <property type="match status" value="1"/>
</dbReference>
<dbReference type="InterPro" id="IPR050407">
    <property type="entry name" value="Geranylgeranyl_reductase"/>
</dbReference>
<dbReference type="InterPro" id="IPR002938">
    <property type="entry name" value="FAD-bd"/>
</dbReference>
<evidence type="ECO:0000259" key="2">
    <source>
        <dbReference type="Pfam" id="PF22578"/>
    </source>
</evidence>
<dbReference type="GO" id="GO:0102067">
    <property type="term" value="F:geranylgeranyl diphosphate reductase activity"/>
    <property type="evidence" value="ECO:0007669"/>
    <property type="project" value="UniProtKB-EC"/>
</dbReference>
<dbReference type="Proteomes" id="UP000033038">
    <property type="component" value="Chromosome"/>
</dbReference>
<name>A0A0E3QPF6_METBA</name>
<dbReference type="Pfam" id="PF22578">
    <property type="entry name" value="GGR_cat"/>
    <property type="match status" value="1"/>
</dbReference>
<dbReference type="SMR" id="A0A0E3QPF6"/>
<sequence length="387" mass="43769">MISMKKYDVVIIGAGPAGSYAAYMLAKSKINVLVIDKYSFPRYKPCAGGLTAKAFNSFDFPISKEVKYSTNSIVTSYKNQIFHNISGNKTLVKMIERKEFDDFLIKKAVDSGATFLDGMKVTEITWENAEFSIKTDSEFFRCNYLIGADGTNGIVNRTFNIVERDLYGFAVEINCPVSRDNIGKFNMTFDFGTVPNGYLWIFPKDEYVCVGAYTTNRKMKNIQKYLLDYIEKLGLVPESEKLKGHIIPYYGINYKQPDFPCVLVGDAAGFGEYWTGEGIYYAVKSGTIAAEVISSSIKSGIFDRQALQRRYQREIIRGLKLAYYIGKFFYGNLPLSFNLVMSYLPVGIMYESASRGLTFDQSFSKIHVALSSLILNKSHISNNKYHR</sequence>
<protein>
    <submittedName>
        <fullName evidence="3">Geranylgeranyl diphosphate reductase</fullName>
        <ecNumber evidence="3">1.3.1.83</ecNumber>
    </submittedName>
</protein>
<dbReference type="HOGENOM" id="CLU_024648_5_0_2"/>
<dbReference type="InterPro" id="IPR036188">
    <property type="entry name" value="FAD/NAD-bd_sf"/>
</dbReference>
<dbReference type="KEGG" id="mbw:MSBRW_3129"/>
<dbReference type="EMBL" id="CP009526">
    <property type="protein sequence ID" value="AKB52382.1"/>
    <property type="molecule type" value="Genomic_DNA"/>
</dbReference>
<dbReference type="InterPro" id="IPR011777">
    <property type="entry name" value="Geranylgeranyl_Rdtase_fam"/>
</dbReference>
<dbReference type="EC" id="1.3.1.83" evidence="3"/>
<organism evidence="3 4">
    <name type="scientific">Methanosarcina barkeri str. Wiesmoor</name>
    <dbReference type="NCBI Taxonomy" id="1434109"/>
    <lineage>
        <taxon>Archaea</taxon>
        <taxon>Methanobacteriati</taxon>
        <taxon>Methanobacteriota</taxon>
        <taxon>Stenosarchaea group</taxon>
        <taxon>Methanomicrobia</taxon>
        <taxon>Methanosarcinales</taxon>
        <taxon>Methanosarcinaceae</taxon>
        <taxon>Methanosarcina</taxon>
    </lineage>
</organism>
<evidence type="ECO:0000259" key="1">
    <source>
        <dbReference type="Pfam" id="PF01494"/>
    </source>
</evidence>
<dbReference type="PRINTS" id="PR00420">
    <property type="entry name" value="RNGMNOXGNASE"/>
</dbReference>
<gene>
    <name evidence="3" type="ORF">MSBRW_3129</name>
</gene>
<dbReference type="AlphaFoldDB" id="A0A0E3QPF6"/>
<dbReference type="InterPro" id="IPR054715">
    <property type="entry name" value="GGR_cat"/>
</dbReference>
<dbReference type="NCBIfam" id="TIGR02032">
    <property type="entry name" value="GG-red-SF"/>
    <property type="match status" value="1"/>
</dbReference>
<dbReference type="PANTHER" id="PTHR42685">
    <property type="entry name" value="GERANYLGERANYL DIPHOSPHATE REDUCTASE"/>
    <property type="match status" value="1"/>
</dbReference>
<dbReference type="Pfam" id="PF01494">
    <property type="entry name" value="FAD_binding_3"/>
    <property type="match status" value="1"/>
</dbReference>
<dbReference type="SUPFAM" id="SSF51905">
    <property type="entry name" value="FAD/NAD(P)-binding domain"/>
    <property type="match status" value="1"/>
</dbReference>
<evidence type="ECO:0000313" key="4">
    <source>
        <dbReference type="Proteomes" id="UP000033038"/>
    </source>
</evidence>
<dbReference type="GO" id="GO:0071949">
    <property type="term" value="F:FAD binding"/>
    <property type="evidence" value="ECO:0007669"/>
    <property type="project" value="InterPro"/>
</dbReference>
<feature type="domain" description="FAD-binding" evidence="1">
    <location>
        <begin position="6"/>
        <end position="161"/>
    </location>
</feature>
<dbReference type="PANTHER" id="PTHR42685:SF22">
    <property type="entry name" value="CONDITIONED MEDIUM FACTOR RECEPTOR 1"/>
    <property type="match status" value="1"/>
</dbReference>